<gene>
    <name evidence="2" type="ORF">AFUS01_LOCUS14302</name>
</gene>
<sequence>PAVEKKNQKPVLQPGLDVDF</sequence>
<accession>A0A8J2JTZ1</accession>
<evidence type="ECO:0000313" key="3">
    <source>
        <dbReference type="Proteomes" id="UP000708208"/>
    </source>
</evidence>
<proteinExistence type="predicted"/>
<keyword evidence="3" id="KW-1185">Reference proteome</keyword>
<dbReference type="EMBL" id="CAJVCH010120753">
    <property type="protein sequence ID" value="CAG7725338.1"/>
    <property type="molecule type" value="Genomic_DNA"/>
</dbReference>
<feature type="non-terminal residue" evidence="2">
    <location>
        <position position="1"/>
    </location>
</feature>
<evidence type="ECO:0000256" key="1">
    <source>
        <dbReference type="SAM" id="MobiDB-lite"/>
    </source>
</evidence>
<reference evidence="2" key="1">
    <citation type="submission" date="2021-06" db="EMBL/GenBank/DDBJ databases">
        <authorList>
            <person name="Hodson N. C."/>
            <person name="Mongue J. A."/>
            <person name="Jaron S. K."/>
        </authorList>
    </citation>
    <scope>NUCLEOTIDE SEQUENCE</scope>
</reference>
<dbReference type="Proteomes" id="UP000708208">
    <property type="component" value="Unassembled WGS sequence"/>
</dbReference>
<evidence type="ECO:0000313" key="2">
    <source>
        <dbReference type="EMBL" id="CAG7725338.1"/>
    </source>
</evidence>
<name>A0A8J2JTZ1_9HEXA</name>
<organism evidence="2 3">
    <name type="scientific">Allacma fusca</name>
    <dbReference type="NCBI Taxonomy" id="39272"/>
    <lineage>
        <taxon>Eukaryota</taxon>
        <taxon>Metazoa</taxon>
        <taxon>Ecdysozoa</taxon>
        <taxon>Arthropoda</taxon>
        <taxon>Hexapoda</taxon>
        <taxon>Collembola</taxon>
        <taxon>Symphypleona</taxon>
        <taxon>Sminthuridae</taxon>
        <taxon>Allacma</taxon>
    </lineage>
</organism>
<feature type="region of interest" description="Disordered" evidence="1">
    <location>
        <begin position="1"/>
        <end position="20"/>
    </location>
</feature>
<dbReference type="AlphaFoldDB" id="A0A8J2JTZ1"/>
<protein>
    <submittedName>
        <fullName evidence="2">Uncharacterized protein</fullName>
    </submittedName>
</protein>
<feature type="non-terminal residue" evidence="2">
    <location>
        <position position="20"/>
    </location>
</feature>
<comment type="caution">
    <text evidence="2">The sequence shown here is derived from an EMBL/GenBank/DDBJ whole genome shotgun (WGS) entry which is preliminary data.</text>
</comment>